<sequence length="252" mass="27136">MTDMGEQVHAAETATQERAKGSGPDWQPLQPQTLVDRAIEAIIAGAAAGLILPGDRIVEVDLARKLGVSRVPVREALRLLESQGVVVSEPYKGIRLRPVTNERIADLIEARIALEASATARAVAAGRNRGRHLDELRGAVAEMELMAARGSAYGVAVADTNFHRALCRLGGNSVTFDLWETLAPQCTIIFGLATFGKPMAGVVEEHVDLLAAFEAGDIAVIARTLDEHITVMNHAMDYEAIVAQRRQERDAS</sequence>
<keyword evidence="1" id="KW-0805">Transcription regulation</keyword>
<evidence type="ECO:0000256" key="3">
    <source>
        <dbReference type="ARBA" id="ARBA00023163"/>
    </source>
</evidence>
<dbReference type="InterPro" id="IPR011711">
    <property type="entry name" value="GntR_C"/>
</dbReference>
<dbReference type="InterPro" id="IPR036388">
    <property type="entry name" value="WH-like_DNA-bd_sf"/>
</dbReference>
<gene>
    <name evidence="6" type="ORF">SAMN05660750_01035</name>
</gene>
<keyword evidence="2 6" id="KW-0238">DNA-binding</keyword>
<evidence type="ECO:0000256" key="2">
    <source>
        <dbReference type="ARBA" id="ARBA00023125"/>
    </source>
</evidence>
<dbReference type="AlphaFoldDB" id="A0A1T5BUS3"/>
<dbReference type="Gene3D" id="1.10.10.10">
    <property type="entry name" value="Winged helix-like DNA-binding domain superfamily/Winged helix DNA-binding domain"/>
    <property type="match status" value="1"/>
</dbReference>
<accession>A0A1T5BUS3</accession>
<name>A0A1T5BUS3_9HYPH</name>
<dbReference type="EMBL" id="FUYX01000002">
    <property type="protein sequence ID" value="SKB50733.1"/>
    <property type="molecule type" value="Genomic_DNA"/>
</dbReference>
<dbReference type="RefSeq" id="WP_139384266.1">
    <property type="nucleotide sequence ID" value="NZ_FUYX01000002.1"/>
</dbReference>
<protein>
    <submittedName>
        <fullName evidence="6">DNA-binding transcriptional regulator, GntR family</fullName>
    </submittedName>
</protein>
<organism evidence="6 7">
    <name type="scientific">Bosea thiooxidans</name>
    <dbReference type="NCBI Taxonomy" id="53254"/>
    <lineage>
        <taxon>Bacteria</taxon>
        <taxon>Pseudomonadati</taxon>
        <taxon>Pseudomonadota</taxon>
        <taxon>Alphaproteobacteria</taxon>
        <taxon>Hyphomicrobiales</taxon>
        <taxon>Boseaceae</taxon>
        <taxon>Bosea</taxon>
    </lineage>
</organism>
<evidence type="ECO:0000256" key="4">
    <source>
        <dbReference type="SAM" id="MobiDB-lite"/>
    </source>
</evidence>
<dbReference type="GO" id="GO:0043565">
    <property type="term" value="F:sequence-specific DNA binding"/>
    <property type="evidence" value="ECO:0007669"/>
    <property type="project" value="InterPro"/>
</dbReference>
<dbReference type="InterPro" id="IPR000524">
    <property type="entry name" value="Tscrpt_reg_HTH_GntR"/>
</dbReference>
<proteinExistence type="predicted"/>
<dbReference type="SUPFAM" id="SSF48008">
    <property type="entry name" value="GntR ligand-binding domain-like"/>
    <property type="match status" value="1"/>
</dbReference>
<feature type="domain" description="HTH gntR-type" evidence="5">
    <location>
        <begin position="32"/>
        <end position="99"/>
    </location>
</feature>
<dbReference type="OrthoDB" id="9788098at2"/>
<evidence type="ECO:0000259" key="5">
    <source>
        <dbReference type="PROSITE" id="PS50949"/>
    </source>
</evidence>
<dbReference type="SMART" id="SM00895">
    <property type="entry name" value="FCD"/>
    <property type="match status" value="1"/>
</dbReference>
<keyword evidence="3" id="KW-0804">Transcription</keyword>
<feature type="region of interest" description="Disordered" evidence="4">
    <location>
        <begin position="1"/>
        <end position="29"/>
    </location>
</feature>
<evidence type="ECO:0000313" key="6">
    <source>
        <dbReference type="EMBL" id="SKB50733.1"/>
    </source>
</evidence>
<evidence type="ECO:0000256" key="1">
    <source>
        <dbReference type="ARBA" id="ARBA00023015"/>
    </source>
</evidence>
<dbReference type="Pfam" id="PF07729">
    <property type="entry name" value="FCD"/>
    <property type="match status" value="1"/>
</dbReference>
<dbReference type="InterPro" id="IPR036390">
    <property type="entry name" value="WH_DNA-bd_sf"/>
</dbReference>
<dbReference type="PANTHER" id="PTHR43537:SF24">
    <property type="entry name" value="GLUCONATE OPERON TRANSCRIPTIONAL REPRESSOR"/>
    <property type="match status" value="1"/>
</dbReference>
<evidence type="ECO:0000313" key="7">
    <source>
        <dbReference type="Proteomes" id="UP000190130"/>
    </source>
</evidence>
<dbReference type="Proteomes" id="UP000190130">
    <property type="component" value="Unassembled WGS sequence"/>
</dbReference>
<dbReference type="Pfam" id="PF00392">
    <property type="entry name" value="GntR"/>
    <property type="match status" value="1"/>
</dbReference>
<dbReference type="PRINTS" id="PR00033">
    <property type="entry name" value="HTHASNC"/>
</dbReference>
<dbReference type="PANTHER" id="PTHR43537">
    <property type="entry name" value="TRANSCRIPTIONAL REGULATOR, GNTR FAMILY"/>
    <property type="match status" value="1"/>
</dbReference>
<dbReference type="Gene3D" id="1.20.120.530">
    <property type="entry name" value="GntR ligand-binding domain-like"/>
    <property type="match status" value="1"/>
</dbReference>
<reference evidence="6 7" key="1">
    <citation type="submission" date="2017-02" db="EMBL/GenBank/DDBJ databases">
        <authorList>
            <person name="Peterson S.W."/>
        </authorList>
    </citation>
    <scope>NUCLEOTIDE SEQUENCE [LARGE SCALE GENOMIC DNA]</scope>
    <source>
        <strain evidence="6 7">DSM 9653</strain>
    </source>
</reference>
<dbReference type="SMART" id="SM00345">
    <property type="entry name" value="HTH_GNTR"/>
    <property type="match status" value="1"/>
</dbReference>
<dbReference type="PROSITE" id="PS50949">
    <property type="entry name" value="HTH_GNTR"/>
    <property type="match status" value="1"/>
</dbReference>
<dbReference type="PRINTS" id="PR00035">
    <property type="entry name" value="HTHGNTR"/>
</dbReference>
<dbReference type="GO" id="GO:0003700">
    <property type="term" value="F:DNA-binding transcription factor activity"/>
    <property type="evidence" value="ECO:0007669"/>
    <property type="project" value="InterPro"/>
</dbReference>
<dbReference type="SUPFAM" id="SSF46785">
    <property type="entry name" value="Winged helix' DNA-binding domain"/>
    <property type="match status" value="1"/>
</dbReference>
<dbReference type="InterPro" id="IPR008920">
    <property type="entry name" value="TF_FadR/GntR_C"/>
</dbReference>
<dbReference type="InterPro" id="IPR000485">
    <property type="entry name" value="AsnC-type_HTH_dom"/>
</dbReference>